<feature type="region of interest" description="Disordered" evidence="1">
    <location>
        <begin position="229"/>
        <end position="253"/>
    </location>
</feature>
<keyword evidence="3" id="KW-1185">Reference proteome</keyword>
<sequence>MVTPDVSHETMLYPWHDSSYNKGLPSETHVGSSSVFSTVVMAPAELGLQFKVNLEKTFHSPRLSALQVGACAGTRKPNEQLEWSEARSHGIRLGYNFYQSTPPPHGAEEEAPRVKWHVDPSTLGTVSLGHALLTPAAREKCARIERAMLRYDADTLLATESGVLATALAQLEKHDARLVRAFTALQSVGGLSDNERHALQSALQSVHTSQRHVGPTRMSVQSTHAINVSHVGSTPPSLSHDESSQTGPTGKQTKAHLPIVGALNTAPKSRQSVLDTARALLKEHAAVHQATMMLVDRWDVAWRAIMAEAEGVRKAALHRMMEAATMVHAEMEEVELRLTDHVLLNISEEAERMSKAVGPDGDRLRDLRAQARLLQQKQFKQKAVLVSVAKRALECADRHSDELSQMRSSLDISGSLAEGLAHPIEGFVKSRRAGAPSILEFAAVSVHALQGIEDAEVAVALAEQEARAAAAKALAAAAASQAAEAQLEAAQEKEEEEAAGAAGSRGS</sequence>
<protein>
    <submittedName>
        <fullName evidence="2">Uncharacterized protein</fullName>
    </submittedName>
</protein>
<organism evidence="2 3">
    <name type="scientific">Chrysochromulina tobinii</name>
    <dbReference type="NCBI Taxonomy" id="1460289"/>
    <lineage>
        <taxon>Eukaryota</taxon>
        <taxon>Haptista</taxon>
        <taxon>Haptophyta</taxon>
        <taxon>Prymnesiophyceae</taxon>
        <taxon>Prymnesiales</taxon>
        <taxon>Chrysochromulinaceae</taxon>
        <taxon>Chrysochromulina</taxon>
    </lineage>
</organism>
<dbReference type="AlphaFoldDB" id="A0A0M0KCC0"/>
<reference evidence="3" key="1">
    <citation type="journal article" date="2015" name="PLoS Genet.">
        <title>Genome Sequence and Transcriptome Analyses of Chrysochromulina tobin: Metabolic Tools for Enhanced Algal Fitness in the Prominent Order Prymnesiales (Haptophyceae).</title>
        <authorList>
            <person name="Hovde B.T."/>
            <person name="Deodato C.R."/>
            <person name="Hunsperger H.M."/>
            <person name="Ryken S.A."/>
            <person name="Yost W."/>
            <person name="Jha R.K."/>
            <person name="Patterson J."/>
            <person name="Monnat R.J. Jr."/>
            <person name="Barlow S.B."/>
            <person name="Starkenburg S.R."/>
            <person name="Cattolico R.A."/>
        </authorList>
    </citation>
    <scope>NUCLEOTIDE SEQUENCE</scope>
    <source>
        <strain evidence="3">CCMP291</strain>
    </source>
</reference>
<feature type="region of interest" description="Disordered" evidence="1">
    <location>
        <begin position="486"/>
        <end position="507"/>
    </location>
</feature>
<comment type="caution">
    <text evidence="2">The sequence shown here is derived from an EMBL/GenBank/DDBJ whole genome shotgun (WGS) entry which is preliminary data.</text>
</comment>
<evidence type="ECO:0000313" key="2">
    <source>
        <dbReference type="EMBL" id="KOO36465.1"/>
    </source>
</evidence>
<dbReference type="EMBL" id="JWZX01000617">
    <property type="protein sequence ID" value="KOO36465.1"/>
    <property type="molecule type" value="Genomic_DNA"/>
</dbReference>
<name>A0A0M0KCC0_9EUKA</name>
<accession>A0A0M0KCC0</accession>
<gene>
    <name evidence="2" type="ORF">Ctob_014425</name>
</gene>
<evidence type="ECO:0000256" key="1">
    <source>
        <dbReference type="SAM" id="MobiDB-lite"/>
    </source>
</evidence>
<evidence type="ECO:0000313" key="3">
    <source>
        <dbReference type="Proteomes" id="UP000037460"/>
    </source>
</evidence>
<proteinExistence type="predicted"/>
<feature type="non-terminal residue" evidence="2">
    <location>
        <position position="507"/>
    </location>
</feature>
<dbReference type="Proteomes" id="UP000037460">
    <property type="component" value="Unassembled WGS sequence"/>
</dbReference>